<dbReference type="Pfam" id="PF13614">
    <property type="entry name" value="AAA_31"/>
    <property type="match status" value="1"/>
</dbReference>
<dbReference type="Gene3D" id="3.40.50.300">
    <property type="entry name" value="P-loop containing nucleotide triphosphate hydrolases"/>
    <property type="match status" value="1"/>
</dbReference>
<sequence>MDVSQIKISELSRLTDINKTLISRYFKEAPDTLVTRINDRIVGLSPEAATEFLLENGKDYFKKGGVILTANLCGGVGKTTGTYSLSASARRIHTRKDPIVVVDTDSQGSFTATEFGAPADDDELILIDFLEGKAKIESILTEVGNNVWFVKSNLNQAYIDKVLSKPSDIKKGMLHFYHEIFRHLGSNTKIFQDHTPQLSSIFASSVCAISQLDPQLLRTVIIPMRSDNYAINGAEKILNEIKELQDTFNLERDIDIHCYFSSIDRRISTTSEAIKGAKKKDAIIHHLCPVVIRYCSEIPKSIQKSNNVYSSGKSNNAAEDYQDLLQYIFSYTKEAEVA</sequence>
<dbReference type="Proteomes" id="UP000254794">
    <property type="component" value="Unassembled WGS sequence"/>
</dbReference>
<dbReference type="OrthoDB" id="5621980at2"/>
<keyword evidence="3" id="KW-1185">Reference proteome</keyword>
<feature type="domain" description="AAA" evidence="1">
    <location>
        <begin position="66"/>
        <end position="250"/>
    </location>
</feature>
<dbReference type="InterPro" id="IPR027417">
    <property type="entry name" value="P-loop_NTPase"/>
</dbReference>
<evidence type="ECO:0000259" key="1">
    <source>
        <dbReference type="Pfam" id="PF13614"/>
    </source>
</evidence>
<evidence type="ECO:0000313" key="3">
    <source>
        <dbReference type="Proteomes" id="UP000254794"/>
    </source>
</evidence>
<dbReference type="PANTHER" id="PTHR13696">
    <property type="entry name" value="P-LOOP CONTAINING NUCLEOSIDE TRIPHOSPHATE HYDROLASE"/>
    <property type="match status" value="1"/>
</dbReference>
<reference evidence="2 3" key="1">
    <citation type="submission" date="2018-06" db="EMBL/GenBank/DDBJ databases">
        <authorList>
            <consortium name="Pathogen Informatics"/>
            <person name="Doyle S."/>
        </authorList>
    </citation>
    <scope>NUCLEOTIDE SEQUENCE [LARGE SCALE GENOMIC DNA]</scope>
    <source>
        <strain evidence="2 3">NCTC13316</strain>
    </source>
</reference>
<dbReference type="InterPro" id="IPR025669">
    <property type="entry name" value="AAA_dom"/>
</dbReference>
<dbReference type="AlphaFoldDB" id="A0A378K9Y9"/>
<dbReference type="InterPro" id="IPR050678">
    <property type="entry name" value="DNA_Partitioning_ATPase"/>
</dbReference>
<dbReference type="PANTHER" id="PTHR13696:SF99">
    <property type="entry name" value="COBYRINIC ACID AC-DIAMIDE SYNTHASE"/>
    <property type="match status" value="1"/>
</dbReference>
<dbReference type="RefSeq" id="WP_160116246.1">
    <property type="nucleotide sequence ID" value="NZ_CAAAHP010000008.1"/>
</dbReference>
<dbReference type="SUPFAM" id="SSF52540">
    <property type="entry name" value="P-loop containing nucleoside triphosphate hydrolases"/>
    <property type="match status" value="1"/>
</dbReference>
<accession>A0A378K9Y9</accession>
<dbReference type="EMBL" id="UGOD01000005">
    <property type="protein sequence ID" value="STX81526.1"/>
    <property type="molecule type" value="Genomic_DNA"/>
</dbReference>
<name>A0A378K9Y9_9GAMM</name>
<protein>
    <submittedName>
        <fullName evidence="2">Sporulation initiation inhibitor protein soj</fullName>
    </submittedName>
</protein>
<organism evidence="2 3">
    <name type="scientific">Legionella busanensis</name>
    <dbReference type="NCBI Taxonomy" id="190655"/>
    <lineage>
        <taxon>Bacteria</taxon>
        <taxon>Pseudomonadati</taxon>
        <taxon>Pseudomonadota</taxon>
        <taxon>Gammaproteobacteria</taxon>
        <taxon>Legionellales</taxon>
        <taxon>Legionellaceae</taxon>
        <taxon>Legionella</taxon>
    </lineage>
</organism>
<evidence type="ECO:0000313" key="2">
    <source>
        <dbReference type="EMBL" id="STX81526.1"/>
    </source>
</evidence>
<gene>
    <name evidence="2" type="primary">soj_3</name>
    <name evidence="2" type="ORF">NCTC13316_03399</name>
</gene>
<proteinExistence type="predicted"/>